<evidence type="ECO:0000313" key="9">
    <source>
        <dbReference type="EMBL" id="PJJ65646.1"/>
    </source>
</evidence>
<feature type="domain" description="Big-1" evidence="8">
    <location>
        <begin position="1038"/>
        <end position="1133"/>
    </location>
</feature>
<dbReference type="Gene3D" id="2.60.40.10">
    <property type="entry name" value="Immunoglobulins"/>
    <property type="match status" value="1"/>
</dbReference>
<organism evidence="9 10">
    <name type="scientific">Compostimonas suwonensis</name>
    <dbReference type="NCBI Taxonomy" id="1048394"/>
    <lineage>
        <taxon>Bacteria</taxon>
        <taxon>Bacillati</taxon>
        <taxon>Actinomycetota</taxon>
        <taxon>Actinomycetes</taxon>
        <taxon>Micrococcales</taxon>
        <taxon>Microbacteriaceae</taxon>
        <taxon>Compostimonas</taxon>
    </lineage>
</organism>
<evidence type="ECO:0000256" key="6">
    <source>
        <dbReference type="SAM" id="MobiDB-lite"/>
    </source>
</evidence>
<dbReference type="GO" id="GO:0004180">
    <property type="term" value="F:carboxypeptidase activity"/>
    <property type="evidence" value="ECO:0007669"/>
    <property type="project" value="UniProtKB-KW"/>
</dbReference>
<comment type="similarity">
    <text evidence="2">Belongs to the intimin/invasin family.</text>
</comment>
<keyword evidence="10" id="KW-1185">Reference proteome</keyword>
<dbReference type="OrthoDB" id="3771655at2"/>
<dbReference type="Proteomes" id="UP000230161">
    <property type="component" value="Unassembled WGS sequence"/>
</dbReference>
<dbReference type="GO" id="GO:0005975">
    <property type="term" value="P:carbohydrate metabolic process"/>
    <property type="evidence" value="ECO:0007669"/>
    <property type="project" value="UniProtKB-ARBA"/>
</dbReference>
<dbReference type="InterPro" id="IPR013784">
    <property type="entry name" value="Carb-bd-like_fold"/>
</dbReference>
<accession>A0A2M9C556</accession>
<feature type="chain" id="PRO_5014818866" description="alpha-amylase" evidence="7">
    <location>
        <begin position="24"/>
        <end position="1239"/>
    </location>
</feature>
<dbReference type="InterPro" id="IPR051417">
    <property type="entry name" value="SDr/BOS_complex"/>
</dbReference>
<evidence type="ECO:0000256" key="2">
    <source>
        <dbReference type="ARBA" id="ARBA00010116"/>
    </source>
</evidence>
<dbReference type="EMBL" id="PGFB01000001">
    <property type="protein sequence ID" value="PJJ65646.1"/>
    <property type="molecule type" value="Genomic_DNA"/>
</dbReference>
<dbReference type="SUPFAM" id="SSF49452">
    <property type="entry name" value="Starch-binding domain-like"/>
    <property type="match status" value="2"/>
</dbReference>
<sequence length="1239" mass="126090">MPRLLFAGVLTAALALSPLAAQAANPQPTDPASSTSTPATESTATETPTSTAVPTEASTADPTPAPGETPAPSETPAPGELPAPPPPPQPTTGAPAPGEQTGTGTPTEQNGLTAPAPAPGSAQRAAVGPHSISGTVTRAGGAPVTAADSVWVSLIDQSSSSLIASTTTAIDGSYTLSDIPSGDDMVVQFGSGSGTLLGEYYDDAPSAFFAQAFTFTDEEPQTLTGIDAELALGSVISGHVSGSDGSSVDGVYVNIQRVPSGSGNSFFGGQVEADGDYSITGVAPGDYRVTFSGTPGGLMGQYYDGVYDQGSATLVTVAGNGQTVTGIDAILDPGSSVSGTVTRNDGGSFETSPVTVSVQPVDNQGFSVDATVAADGSYTVDGLAPGVYTVQFRPQEEGSNLILGYYGGTDWSTAARITIGAGEAQDLVGYDFGMLLGNEISGQITRADGEPWEEFRTPQVIVEEWDGSSTSVTSTSMEADGSYAVHGIAPGSYRVKFEGSYSDDAFGFVWYDDVIDPSAAHQFVFGSDPQVVTGIDGQLSQASSVSGTVTRSDGKPIEENTFVSLELPGSGYIAASTQVRADGSYRFDKVTPRDYVVRFGGTDHVREQYYPDVQYSYEATILTVTEEPLTGIDATLTAGAPVTGTVTRSDGAPIDYTSIAVYAYDADYRQAGSTWVNTDGSYKIPALAAGNYRFQFTPLGTGNPVVPSWWDGKASFEQADAVTMPSTLEAVTGIDTELIVGTTASGHVVDPNGDPVANTSVSFAGADGRYGYGTTNADGDYTVYGLADGDYTVQFSTWDTGLIGEYYDDARTVDDATLVTVENAEPVTGIDAALEQGSTISGTVTRADGGSLADCAVRVSLVRDAPPSQSGDGGECVDADGGYAIDGIAPDRYFVAFGGEGLATQWFDDVSVRADATVLEFVEGEPRDETGVDAELQPGGSITASATRSDGGSLDAVTVEAVLADGGTVVYSRAVGSYEPQFTLSGLPLDRYLLRFSAPGLPTQYYGGADAGSATVVDLTTEPDATGIAVALAAASTAALEVTRGGGETVTAGQTLAALAVTVVDGAGEPVYGKRVVFTVSGAATFAGGATTATAPSNSAGLAVSPALLSGETAGTVTASARISGVSGSSVAFDPSTVRDAQDGAGDLSVTTTATTSLENGLAVLTVTVLNSGPAAADLRITTPFGAKTYTNVAPGAEATRVFRSYRASVDDGTVTVRVTDPVGGHSIDISTDYEGVEL</sequence>
<gene>
    <name evidence="9" type="ORF">CLV54_0683</name>
</gene>
<evidence type="ECO:0000256" key="4">
    <source>
        <dbReference type="ARBA" id="ARBA00022729"/>
    </source>
</evidence>
<evidence type="ECO:0000256" key="7">
    <source>
        <dbReference type="SAM" id="SignalP"/>
    </source>
</evidence>
<comment type="catalytic activity">
    <reaction evidence="1">
        <text>Endohydrolysis of (1-&gt;4)-alpha-D-glucosidic linkages in polysaccharides containing three or more (1-&gt;4)-alpha-linked D-glucose units.</text>
        <dbReference type="EC" id="3.2.1.1"/>
    </reaction>
</comment>
<dbReference type="RefSeq" id="WP_100343512.1">
    <property type="nucleotide sequence ID" value="NZ_PGFB01000001.1"/>
</dbReference>
<dbReference type="InterPro" id="IPR013783">
    <property type="entry name" value="Ig-like_fold"/>
</dbReference>
<dbReference type="EC" id="3.2.1.1" evidence="3"/>
<reference evidence="9 10" key="1">
    <citation type="submission" date="2017-11" db="EMBL/GenBank/DDBJ databases">
        <title>Genomic Encyclopedia of Archaeal and Bacterial Type Strains, Phase II (KMG-II): From Individual Species to Whole Genera.</title>
        <authorList>
            <person name="Goeker M."/>
        </authorList>
    </citation>
    <scope>NUCLEOTIDE SEQUENCE [LARGE SCALE GENOMIC DNA]</scope>
    <source>
        <strain evidence="9 10">DSM 25625</strain>
    </source>
</reference>
<dbReference type="SMART" id="SM00634">
    <property type="entry name" value="BID_1"/>
    <property type="match status" value="1"/>
</dbReference>
<keyword evidence="9" id="KW-0378">Hydrolase</keyword>
<dbReference type="SUPFAM" id="SSF49464">
    <property type="entry name" value="Carboxypeptidase regulatory domain-like"/>
    <property type="match status" value="2"/>
</dbReference>
<evidence type="ECO:0000256" key="1">
    <source>
        <dbReference type="ARBA" id="ARBA00000548"/>
    </source>
</evidence>
<name>A0A2M9C556_9MICO</name>
<proteinExistence type="inferred from homology"/>
<feature type="signal peptide" evidence="7">
    <location>
        <begin position="1"/>
        <end position="23"/>
    </location>
</feature>
<feature type="compositionally biased region" description="Low complexity" evidence="6">
    <location>
        <begin position="21"/>
        <end position="60"/>
    </location>
</feature>
<keyword evidence="4 7" id="KW-0732">Signal</keyword>
<evidence type="ECO:0000256" key="5">
    <source>
        <dbReference type="ARBA" id="ARBA00030238"/>
    </source>
</evidence>
<dbReference type="SUPFAM" id="SSF117074">
    <property type="entry name" value="Hypothetical protein PA1324"/>
    <property type="match status" value="1"/>
</dbReference>
<dbReference type="SUPFAM" id="SSF49373">
    <property type="entry name" value="Invasin/intimin cell-adhesion fragments"/>
    <property type="match status" value="1"/>
</dbReference>
<dbReference type="AlphaFoldDB" id="A0A2M9C556"/>
<feature type="compositionally biased region" description="Polar residues" evidence="6">
    <location>
        <begin position="940"/>
        <end position="950"/>
    </location>
</feature>
<keyword evidence="9" id="KW-0645">Protease</keyword>
<protein>
    <recommendedName>
        <fullName evidence="3">alpha-amylase</fullName>
        <ecNumber evidence="3">3.2.1.1</ecNumber>
    </recommendedName>
    <alternativeName>
        <fullName evidence="5">1,4-alpha-D-glucan glucanohydrolase</fullName>
    </alternativeName>
</protein>
<evidence type="ECO:0000313" key="10">
    <source>
        <dbReference type="Proteomes" id="UP000230161"/>
    </source>
</evidence>
<evidence type="ECO:0000259" key="8">
    <source>
        <dbReference type="SMART" id="SM00634"/>
    </source>
</evidence>
<comment type="caution">
    <text evidence="9">The sequence shown here is derived from an EMBL/GenBank/DDBJ whole genome shotgun (WGS) entry which is preliminary data.</text>
</comment>
<dbReference type="InterPro" id="IPR008969">
    <property type="entry name" value="CarboxyPept-like_regulatory"/>
</dbReference>
<dbReference type="InterPro" id="IPR003344">
    <property type="entry name" value="Big_1_dom"/>
</dbReference>
<dbReference type="GO" id="GO:0030246">
    <property type="term" value="F:carbohydrate binding"/>
    <property type="evidence" value="ECO:0007669"/>
    <property type="project" value="InterPro"/>
</dbReference>
<dbReference type="PANTHER" id="PTHR23303">
    <property type="entry name" value="CARBOXYPEPTIDASE REGULATORY REGION-CONTAINING"/>
    <property type="match status" value="1"/>
</dbReference>
<feature type="compositionally biased region" description="Pro residues" evidence="6">
    <location>
        <begin position="63"/>
        <end position="90"/>
    </location>
</feature>
<dbReference type="Pfam" id="PF13620">
    <property type="entry name" value="CarboxypepD_reg"/>
    <property type="match status" value="1"/>
</dbReference>
<feature type="region of interest" description="Disordered" evidence="6">
    <location>
        <begin position="21"/>
        <end position="141"/>
    </location>
</feature>
<feature type="region of interest" description="Disordered" evidence="6">
    <location>
        <begin position="930"/>
        <end position="950"/>
    </location>
</feature>
<dbReference type="Gene3D" id="2.60.40.1120">
    <property type="entry name" value="Carboxypeptidase-like, regulatory domain"/>
    <property type="match status" value="2"/>
</dbReference>
<keyword evidence="9" id="KW-0121">Carboxypeptidase</keyword>
<evidence type="ECO:0000256" key="3">
    <source>
        <dbReference type="ARBA" id="ARBA00012595"/>
    </source>
</evidence>
<dbReference type="GO" id="GO:0004556">
    <property type="term" value="F:alpha-amylase activity"/>
    <property type="evidence" value="ECO:0007669"/>
    <property type="project" value="UniProtKB-EC"/>
</dbReference>
<feature type="compositionally biased region" description="Low complexity" evidence="6">
    <location>
        <begin position="91"/>
        <end position="109"/>
    </location>
</feature>
<dbReference type="InterPro" id="IPR008964">
    <property type="entry name" value="Invasin/intimin_cell_adhesion"/>
</dbReference>